<name>A0A7S1H547_9STRA</name>
<dbReference type="InterPro" id="IPR019401">
    <property type="entry name" value="Znf_CHCC"/>
</dbReference>
<dbReference type="GO" id="GO:0005739">
    <property type="term" value="C:mitochondrion"/>
    <property type="evidence" value="ECO:0007669"/>
    <property type="project" value="GOC"/>
</dbReference>
<protein>
    <recommendedName>
        <fullName evidence="1">Zinc finger CHCC-type domain-containing protein</fullName>
    </recommendedName>
</protein>
<evidence type="ECO:0000313" key="2">
    <source>
        <dbReference type="EMBL" id="CAD8966537.1"/>
    </source>
</evidence>
<proteinExistence type="predicted"/>
<dbReference type="PANTHER" id="PTHR13156:SF0">
    <property type="entry name" value="NADH DEHYDROGENASE [UBIQUINONE] IRON-SULFUR PROTEIN 6, MITOCHONDRIAL"/>
    <property type="match status" value="1"/>
</dbReference>
<reference evidence="2" key="1">
    <citation type="submission" date="2021-01" db="EMBL/GenBank/DDBJ databases">
        <authorList>
            <person name="Corre E."/>
            <person name="Pelletier E."/>
            <person name="Niang G."/>
            <person name="Scheremetjew M."/>
            <person name="Finn R."/>
            <person name="Kale V."/>
            <person name="Holt S."/>
            <person name="Cochrane G."/>
            <person name="Meng A."/>
            <person name="Brown T."/>
            <person name="Cohen L."/>
        </authorList>
    </citation>
    <scope>NUCLEOTIDE SEQUENCE</scope>
</reference>
<gene>
    <name evidence="2" type="ORF">TNIT0693_LOCUS3098</name>
</gene>
<dbReference type="EMBL" id="HBFY01008441">
    <property type="protein sequence ID" value="CAD8966537.1"/>
    <property type="molecule type" value="Transcribed_RNA"/>
</dbReference>
<dbReference type="Pfam" id="PF10276">
    <property type="entry name" value="zf-CHCC"/>
    <property type="match status" value="1"/>
</dbReference>
<organism evidence="2">
    <name type="scientific">Thalassionema nitzschioides</name>
    <dbReference type="NCBI Taxonomy" id="33649"/>
    <lineage>
        <taxon>Eukaryota</taxon>
        <taxon>Sar</taxon>
        <taxon>Stramenopiles</taxon>
        <taxon>Ochrophyta</taxon>
        <taxon>Bacillariophyta</taxon>
        <taxon>Fragilariophyceae</taxon>
        <taxon>Fragilariophycidae</taxon>
        <taxon>Thalassionemales</taxon>
        <taxon>Thalassionemataceae</taxon>
        <taxon>Thalassionema</taxon>
    </lineage>
</organism>
<feature type="domain" description="Zinc finger CHCC-type" evidence="1">
    <location>
        <begin position="69"/>
        <end position="105"/>
    </location>
</feature>
<evidence type="ECO:0000259" key="1">
    <source>
        <dbReference type="Pfam" id="PF10276"/>
    </source>
</evidence>
<dbReference type="Gene3D" id="2.60.260.40">
    <property type="entry name" value="q5lls5 like domains"/>
    <property type="match status" value="1"/>
</dbReference>
<sequence length="110" mass="12391">MIPSVRRTVTPRMFGRMISKATSSFSTNIDPRKKKYYFKTEEPKYLHGKHRSNALDLIEKQDIIEVEGEMAICDGGGGSLGHPLEYISLERPGATVSCVYCGLKFRSKPH</sequence>
<accession>A0A7S1H547</accession>
<dbReference type="AlphaFoldDB" id="A0A7S1H547"/>
<dbReference type="PANTHER" id="PTHR13156">
    <property type="entry name" value="NADH-UBIQUINONE OXIDOREDUCTASE 13 KD-A SUBUNIT"/>
    <property type="match status" value="1"/>
</dbReference>
<dbReference type="GO" id="GO:0006120">
    <property type="term" value="P:mitochondrial electron transport, NADH to ubiquinone"/>
    <property type="evidence" value="ECO:0007669"/>
    <property type="project" value="TreeGrafter"/>
</dbReference>